<organism evidence="5 6">
    <name type="scientific">Helcococcus kunzii ATCC 51366</name>
    <dbReference type="NCBI Taxonomy" id="883114"/>
    <lineage>
        <taxon>Bacteria</taxon>
        <taxon>Bacillati</taxon>
        <taxon>Bacillota</taxon>
        <taxon>Tissierellia</taxon>
        <taxon>Tissierellales</taxon>
        <taxon>Peptoniphilaceae</taxon>
        <taxon>Helcococcus</taxon>
    </lineage>
</organism>
<dbReference type="HOGENOM" id="CLU_423655_0_0_9"/>
<reference evidence="5 6" key="1">
    <citation type="submission" date="2012-01" db="EMBL/GenBank/DDBJ databases">
        <title>The Genome Sequence of Helcococcus kunzii ATCC 51366.</title>
        <authorList>
            <consortium name="The Broad Institute Genome Sequencing Platform"/>
            <person name="Earl A."/>
            <person name="Ward D."/>
            <person name="Feldgarden M."/>
            <person name="Gevers D."/>
            <person name="Huys G."/>
            <person name="Young S.K."/>
            <person name="Zeng Q."/>
            <person name="Gargeya S."/>
            <person name="Fitzgerald M."/>
            <person name="Haas B."/>
            <person name="Abouelleil A."/>
            <person name="Alvarado L."/>
            <person name="Arachchi H.M."/>
            <person name="Berlin A."/>
            <person name="Chapman S.B."/>
            <person name="Gearin G."/>
            <person name="Goldberg J."/>
            <person name="Griggs A."/>
            <person name="Gujja S."/>
            <person name="Hansen M."/>
            <person name="Heiman D."/>
            <person name="Howarth C."/>
            <person name="Larimer J."/>
            <person name="Lui A."/>
            <person name="MacDonald P.J.P."/>
            <person name="McCowen C."/>
            <person name="Montmayeur A."/>
            <person name="Murphy C."/>
            <person name="Neiman D."/>
            <person name="Pearson M."/>
            <person name="Priest M."/>
            <person name="Roberts A."/>
            <person name="Saif S."/>
            <person name="Shea T."/>
            <person name="Sisk P."/>
            <person name="Stolte C."/>
            <person name="Sykes S."/>
            <person name="Wortman J."/>
            <person name="Nusbaum C."/>
            <person name="Birren B."/>
        </authorList>
    </citation>
    <scope>NUCLEOTIDE SEQUENCE [LARGE SCALE GENOMIC DNA]</scope>
    <source>
        <strain evidence="5 6">ATCC 51366</strain>
    </source>
</reference>
<name>H3NQN6_9FIRM</name>
<dbReference type="InterPro" id="IPR045939">
    <property type="entry name" value="YhcR_N"/>
</dbReference>
<protein>
    <submittedName>
        <fullName evidence="5">Uncharacterized protein</fullName>
    </submittedName>
</protein>
<dbReference type="InterPro" id="IPR013783">
    <property type="entry name" value="Ig-like_fold"/>
</dbReference>
<dbReference type="RefSeq" id="WP_005399162.1">
    <property type="nucleotide sequence ID" value="NZ_JH601088.1"/>
</dbReference>
<dbReference type="AlphaFoldDB" id="H3NQN6"/>
<keyword evidence="6" id="KW-1185">Reference proteome</keyword>
<dbReference type="Gene3D" id="2.60.40.4270">
    <property type="entry name" value="Listeria-Bacteroides repeat domain"/>
    <property type="match status" value="2"/>
</dbReference>
<dbReference type="InterPro" id="IPR013378">
    <property type="entry name" value="InlB-like_B-rpt"/>
</dbReference>
<feature type="domain" description="Endonuclease YhcR N-terminal" evidence="4">
    <location>
        <begin position="39"/>
        <end position="139"/>
    </location>
</feature>
<dbReference type="GeneID" id="96999873"/>
<evidence type="ECO:0000256" key="1">
    <source>
        <dbReference type="ARBA" id="ARBA00004196"/>
    </source>
</evidence>
<feature type="chain" id="PRO_5003591322" evidence="2">
    <location>
        <begin position="31"/>
        <end position="648"/>
    </location>
</feature>
<dbReference type="Proteomes" id="UP000004191">
    <property type="component" value="Unassembled WGS sequence"/>
</dbReference>
<dbReference type="GO" id="GO:0030313">
    <property type="term" value="C:cell envelope"/>
    <property type="evidence" value="ECO:0007669"/>
    <property type="project" value="UniProtKB-SubCell"/>
</dbReference>
<dbReference type="STRING" id="883114.HMPREF9709_01647"/>
<gene>
    <name evidence="5" type="ORF">HMPREF9709_01647</name>
</gene>
<evidence type="ECO:0000256" key="2">
    <source>
        <dbReference type="SAM" id="SignalP"/>
    </source>
</evidence>
<dbReference type="InterPro" id="IPR042229">
    <property type="entry name" value="Listeria/Bacterioides_rpt_sf"/>
</dbReference>
<dbReference type="eggNOG" id="COG4085">
    <property type="taxonomic scope" value="Bacteria"/>
</dbReference>
<evidence type="ECO:0000259" key="4">
    <source>
        <dbReference type="Pfam" id="PF19886"/>
    </source>
</evidence>
<evidence type="ECO:0000313" key="6">
    <source>
        <dbReference type="Proteomes" id="UP000004191"/>
    </source>
</evidence>
<feature type="signal peptide" evidence="2">
    <location>
        <begin position="1"/>
        <end position="30"/>
    </location>
</feature>
<dbReference type="Pfam" id="PF09479">
    <property type="entry name" value="Flg_new"/>
    <property type="match status" value="2"/>
</dbReference>
<keyword evidence="2" id="KW-0732">Signal</keyword>
<dbReference type="InterPro" id="IPR041033">
    <property type="entry name" value="SpaA_PFL_dom_1"/>
</dbReference>
<dbReference type="Pfam" id="PF17802">
    <property type="entry name" value="SpaA"/>
    <property type="match status" value="1"/>
</dbReference>
<dbReference type="Pfam" id="PF19886">
    <property type="entry name" value="DUF6359"/>
    <property type="match status" value="1"/>
</dbReference>
<dbReference type="EMBL" id="AGEI01000030">
    <property type="protein sequence ID" value="EHR32121.1"/>
    <property type="molecule type" value="Genomic_DNA"/>
</dbReference>
<dbReference type="eggNOG" id="COG2247">
    <property type="taxonomic scope" value="Bacteria"/>
</dbReference>
<comment type="caution">
    <text evidence="5">The sequence shown here is derived from an EMBL/GenBank/DDBJ whole genome shotgun (WGS) entry which is preliminary data.</text>
</comment>
<proteinExistence type="predicted"/>
<evidence type="ECO:0000313" key="5">
    <source>
        <dbReference type="EMBL" id="EHR32121.1"/>
    </source>
</evidence>
<feature type="domain" description="SpaA-like prealbumin fold" evidence="3">
    <location>
        <begin position="554"/>
        <end position="606"/>
    </location>
</feature>
<evidence type="ECO:0000259" key="3">
    <source>
        <dbReference type="Pfam" id="PF17802"/>
    </source>
</evidence>
<accession>H3NQN6</accession>
<comment type="subcellular location">
    <subcellularLocation>
        <location evidence="1">Cell envelope</location>
    </subcellularLocation>
</comment>
<dbReference type="Gene3D" id="2.60.40.10">
    <property type="entry name" value="Immunoglobulins"/>
    <property type="match status" value="1"/>
</dbReference>
<feature type="non-terminal residue" evidence="5">
    <location>
        <position position="648"/>
    </location>
</feature>
<sequence>MKGIYKRSLSLLLALAIIFPFFGNVATSLAGTGVANDPYSVSEFQSEYKDGTETVVEGYIVGYRTGTTSMSKTANDDKNIVIAESADETDINKTVPIKLTSGSQLRPKLGLVTNPDLLGKKVSITGKSIKYYGSLGLEASDMKLLEDSNPGETSRETKEENIPEINAGLSIYVADDGKWSDKIYEHSSEDLRLNNDSEDAYTLSQNGEVVYKHHPIYTDKTGILFSDVKHGEYTVKLTLPEGYTIDDRTFNSEKVTKSEDGDFNIKVDGKTFYQFYSIYINKDTSIEREKIKFTFDANGGQFSDSTSEKVSVFEKNTKYSLPENPTREGYRIGGWYTPEGKFINVSTIQNLTEDTVLTFRWIKQYTISYENNIAEADGVKTIQPKKVDANTNYTLPKPYPASTENYEFMGWDLDGDGNVDKQAGETIKITADTTLNYVWKDLNAPEEYYTLTYKLNKEVQGVTAPEAVKAAKGTEVTLPELPREQRITDSYSFLGYDTNGDGKTDAQAGDKVVLDSNKEVVLIYEGNYGKLNFTFHTDEFKGDTWKTGRVTRIEDLTGFEIVVKDSAGKVIENVETTAKGEIRFNKLPADAYTFEIKLPENYKLVKVADANASSSTDYQTIVEFEGNTIKLPFLGDNLSLGKSLYVEV</sequence>